<proteinExistence type="predicted"/>
<comment type="caution">
    <text evidence="4">The sequence shown here is derived from an EMBL/GenBank/DDBJ whole genome shotgun (WGS) entry which is preliminary data.</text>
</comment>
<dbReference type="Pfam" id="PF21049">
    <property type="entry name" value="CFA69_ARM_rpt"/>
    <property type="match status" value="1"/>
</dbReference>
<feature type="domain" description="Cilia- and flagella-associated protein 69 ARM repeats" evidence="3">
    <location>
        <begin position="175"/>
        <end position="221"/>
    </location>
</feature>
<dbReference type="AlphaFoldDB" id="A0A430QT11"/>
<dbReference type="Proteomes" id="UP000290809">
    <property type="component" value="Unassembled WGS sequence"/>
</dbReference>
<reference evidence="4 5" key="1">
    <citation type="journal article" date="2019" name="PLoS Pathog.">
        <title>Genome sequence of the bovine parasite Schistosoma bovis Tanzania.</title>
        <authorList>
            <person name="Oey H."/>
            <person name="Zakrzewski M."/>
            <person name="Gobert G."/>
            <person name="Gravermann K."/>
            <person name="Stoye J."/>
            <person name="Jones M."/>
            <person name="Mcmanus D."/>
            <person name="Krause L."/>
        </authorList>
    </citation>
    <scope>NUCLEOTIDE SEQUENCE [LARGE SCALE GENOMIC DNA]</scope>
    <source>
        <strain evidence="4 5">TAN1997</strain>
    </source>
</reference>
<keyword evidence="5" id="KW-1185">Reference proteome</keyword>
<accession>A0A430QT11</accession>
<name>A0A430QT11_SCHBO</name>
<keyword evidence="2" id="KW-0732">Signal</keyword>
<dbReference type="GO" id="GO:0097730">
    <property type="term" value="C:non-motile cilium"/>
    <property type="evidence" value="ECO:0007669"/>
    <property type="project" value="TreeGrafter"/>
</dbReference>
<feature type="compositionally biased region" description="Acidic residues" evidence="1">
    <location>
        <begin position="113"/>
        <end position="122"/>
    </location>
</feature>
<dbReference type="GO" id="GO:0097225">
    <property type="term" value="C:sperm midpiece"/>
    <property type="evidence" value="ECO:0007669"/>
    <property type="project" value="TreeGrafter"/>
</dbReference>
<dbReference type="PANTHER" id="PTHR14716">
    <property type="entry name" value="CILIA- AND FLAGELLA-ASSOCIATED PROTEIN 69"/>
    <property type="match status" value="1"/>
</dbReference>
<evidence type="ECO:0000256" key="1">
    <source>
        <dbReference type="SAM" id="MobiDB-lite"/>
    </source>
</evidence>
<sequence length="428" mass="49889">MFILLLFCSFKSCLVDLTENPKCLPYLSCWSGIRSLNDNDDYDEENNFILNNRNSIKQQLNHLELTTSLLMKSPDPVVSTRLHKIILNTNKHTTDHHHHSNNIHSNQKLINNDDNDDDDDDKEESINIWLNGPSLAQLLCYIWRWEEKRLIKQKQFGTDNVNDLSETSATKQNTSLQMNIYALFLRLGFNNQENLTFKDQITLKKIESYFDLKMAETWTNIQTDLDNKQIRPITPDIELLSCISEWCKKQINNVQSKQQEILDATKTYESTEEQKYYSSIRKIIRNQEYAMENYNDYIARTSNHQYLKEARIKQLSAINASRIGRLNDFNKSSDINVDIQKNKSESNQITSQLSKCSNHDKGSSIYHKTDIDKLNVTAFCSQTINIDSTPKQLFQHPSKLVDELIKLVESNEQLLFNDSDISDHEMKD</sequence>
<organism evidence="4 5">
    <name type="scientific">Schistosoma bovis</name>
    <name type="common">Blood fluke</name>
    <dbReference type="NCBI Taxonomy" id="6184"/>
    <lineage>
        <taxon>Eukaryota</taxon>
        <taxon>Metazoa</taxon>
        <taxon>Spiralia</taxon>
        <taxon>Lophotrochozoa</taxon>
        <taxon>Platyhelminthes</taxon>
        <taxon>Trematoda</taxon>
        <taxon>Digenea</taxon>
        <taxon>Strigeidida</taxon>
        <taxon>Schistosomatoidea</taxon>
        <taxon>Schistosomatidae</taxon>
        <taxon>Schistosoma</taxon>
    </lineage>
</organism>
<feature type="region of interest" description="Disordered" evidence="1">
    <location>
        <begin position="92"/>
        <end position="122"/>
    </location>
</feature>
<dbReference type="InterPro" id="IPR048732">
    <property type="entry name" value="CFA69"/>
</dbReference>
<evidence type="ECO:0000313" key="4">
    <source>
        <dbReference type="EMBL" id="RTG90850.1"/>
    </source>
</evidence>
<evidence type="ECO:0000256" key="2">
    <source>
        <dbReference type="SAM" id="SignalP"/>
    </source>
</evidence>
<gene>
    <name evidence="4" type="ORF">DC041_0000188</name>
</gene>
<dbReference type="PANTHER" id="PTHR14716:SF0">
    <property type="entry name" value="CILIA- AND FLAGELLA-ASSOCIATED PROTEIN 69"/>
    <property type="match status" value="1"/>
</dbReference>
<dbReference type="GO" id="GO:1902093">
    <property type="term" value="P:positive regulation of flagellated sperm motility"/>
    <property type="evidence" value="ECO:0007669"/>
    <property type="project" value="TreeGrafter"/>
</dbReference>
<feature type="signal peptide" evidence="2">
    <location>
        <begin position="1"/>
        <end position="15"/>
    </location>
</feature>
<dbReference type="STRING" id="6184.A0A430QT11"/>
<dbReference type="InterPro" id="IPR048733">
    <property type="entry name" value="CFA69_ARM_dom"/>
</dbReference>
<dbReference type="EMBL" id="QMKO01001143">
    <property type="protein sequence ID" value="RTG90850.1"/>
    <property type="molecule type" value="Genomic_DNA"/>
</dbReference>
<evidence type="ECO:0000259" key="3">
    <source>
        <dbReference type="Pfam" id="PF21049"/>
    </source>
</evidence>
<evidence type="ECO:0000313" key="5">
    <source>
        <dbReference type="Proteomes" id="UP000290809"/>
    </source>
</evidence>
<protein>
    <recommendedName>
        <fullName evidence="3">Cilia- and flagella-associated protein 69 ARM repeats domain-containing protein</fullName>
    </recommendedName>
</protein>
<feature type="chain" id="PRO_5019268976" description="Cilia- and flagella-associated protein 69 ARM repeats domain-containing protein" evidence="2">
    <location>
        <begin position="16"/>
        <end position="428"/>
    </location>
</feature>